<reference evidence="2" key="1">
    <citation type="journal article" date="2012" name="Proc. Natl. Acad. Sci. U.S.A.">
        <title>Antigenic diversity is generated by distinct evolutionary mechanisms in African trypanosome species.</title>
        <authorList>
            <person name="Jackson A.P."/>
            <person name="Berry A."/>
            <person name="Aslett M."/>
            <person name="Allison H.C."/>
            <person name="Burton P."/>
            <person name="Vavrova-Anderson J."/>
            <person name="Brown R."/>
            <person name="Browne H."/>
            <person name="Corton N."/>
            <person name="Hauser H."/>
            <person name="Gamble J."/>
            <person name="Gilderthorp R."/>
            <person name="Marcello L."/>
            <person name="McQuillan J."/>
            <person name="Otto T.D."/>
            <person name="Quail M.A."/>
            <person name="Sanders M.J."/>
            <person name="van Tonder A."/>
            <person name="Ginger M.L."/>
            <person name="Field M.C."/>
            <person name="Barry J.D."/>
            <person name="Hertz-Fowler C."/>
            <person name="Berriman M."/>
        </authorList>
    </citation>
    <scope>NUCLEOTIDE SEQUENCE</scope>
    <source>
        <strain evidence="2">Y486</strain>
    </source>
</reference>
<feature type="compositionally biased region" description="Polar residues" evidence="1">
    <location>
        <begin position="80"/>
        <end position="89"/>
    </location>
</feature>
<organism evidence="2">
    <name type="scientific">Trypanosoma vivax (strain Y486)</name>
    <dbReference type="NCBI Taxonomy" id="1055687"/>
    <lineage>
        <taxon>Eukaryota</taxon>
        <taxon>Discoba</taxon>
        <taxon>Euglenozoa</taxon>
        <taxon>Kinetoplastea</taxon>
        <taxon>Metakinetoplastina</taxon>
        <taxon>Trypanosomatida</taxon>
        <taxon>Trypanosomatidae</taxon>
        <taxon>Trypanosoma</taxon>
        <taxon>Duttonella</taxon>
    </lineage>
</organism>
<gene>
    <name evidence="2" type="ORF">TVY486_0503560</name>
</gene>
<feature type="region of interest" description="Disordered" evidence="1">
    <location>
        <begin position="80"/>
        <end position="111"/>
    </location>
</feature>
<accession>G0TW39</accession>
<dbReference type="AlphaFoldDB" id="G0TW39"/>
<name>G0TW39_TRYVY</name>
<protein>
    <submittedName>
        <fullName evidence="2">Uncharacterized protein</fullName>
    </submittedName>
</protein>
<evidence type="ECO:0000313" key="2">
    <source>
        <dbReference type="EMBL" id="CCC48155.1"/>
    </source>
</evidence>
<dbReference type="EMBL" id="HE573021">
    <property type="protein sequence ID" value="CCC48155.1"/>
    <property type="molecule type" value="Genomic_DNA"/>
</dbReference>
<dbReference type="OMA" id="AWESTSH"/>
<sequence length="398" mass="43844">MSASNLLVLKTAVNTRAPLSERMPPVQSHDNIVPSLFSLHRTISTTCDEAYNSIPANTDASAGNHYLAEMRRRRQELLNSTMQGNSSPCKSGIASPSERVAPSPKSEGQENGVCDVTQESVVCTGAGAPALVSTRHMPGEWITEKQASNMVRHPSPMRDFYSTARKVERADDDRRGGLVGNTQRTVDIMRKRANEPILCPKPDIFPVFPTLHHEVDTDEKGRPARSCLDIVDCQQLTSVSEHGFGYASGPIDRLASQGDLPRQLAVQQRVITNMGTLNPLFAGTAKAQKYAIPNYTGHVPAHPRNVAAMLGNDDCPLRKWSKSYLTLAVHGSGANDIKYHRNPLVRNRSGVRAPQPKIPKPKTEEQIRMTMEGTMLLVPHTMVTPAEKLMNIHVKRQR</sequence>
<proteinExistence type="predicted"/>
<evidence type="ECO:0000256" key="1">
    <source>
        <dbReference type="SAM" id="MobiDB-lite"/>
    </source>
</evidence>
<dbReference type="VEuPathDB" id="TriTrypDB:TvY486_0503560"/>